<dbReference type="InterPro" id="IPR023997">
    <property type="entry name" value="TonB-dep_OMP_SusC/RagA_CS"/>
</dbReference>
<dbReference type="Pfam" id="PF07715">
    <property type="entry name" value="Plug"/>
    <property type="match status" value="1"/>
</dbReference>
<feature type="chain" id="PRO_5019038184" evidence="8">
    <location>
        <begin position="32"/>
        <end position="1049"/>
    </location>
</feature>
<evidence type="ECO:0000256" key="2">
    <source>
        <dbReference type="ARBA" id="ARBA00022448"/>
    </source>
</evidence>
<dbReference type="InterPro" id="IPR012910">
    <property type="entry name" value="Plug_dom"/>
</dbReference>
<dbReference type="InterPro" id="IPR036942">
    <property type="entry name" value="Beta-barrel_TonB_sf"/>
</dbReference>
<evidence type="ECO:0000256" key="6">
    <source>
        <dbReference type="ARBA" id="ARBA00023237"/>
    </source>
</evidence>
<dbReference type="Proteomes" id="UP000285794">
    <property type="component" value="Unassembled WGS sequence"/>
</dbReference>
<evidence type="ECO:0000256" key="5">
    <source>
        <dbReference type="ARBA" id="ARBA00023136"/>
    </source>
</evidence>
<evidence type="ECO:0000313" key="10">
    <source>
        <dbReference type="EMBL" id="RRG20488.1"/>
    </source>
</evidence>
<dbReference type="GO" id="GO:0009279">
    <property type="term" value="C:cell outer membrane"/>
    <property type="evidence" value="ECO:0007669"/>
    <property type="project" value="UniProtKB-SubCell"/>
</dbReference>
<dbReference type="NCBIfam" id="TIGR04057">
    <property type="entry name" value="SusC_RagA_signa"/>
    <property type="match status" value="1"/>
</dbReference>
<name>A0A425XZ97_9BACT</name>
<dbReference type="SUPFAM" id="SSF49464">
    <property type="entry name" value="Carboxypeptidase regulatory domain-like"/>
    <property type="match status" value="1"/>
</dbReference>
<reference evidence="10 11" key="1">
    <citation type="submission" date="2018-07" db="EMBL/GenBank/DDBJ databases">
        <title>Draft genome sequence of Ancylomarina sp. M1P.</title>
        <authorList>
            <person name="Yadav S."/>
            <person name="Villanueva L."/>
            <person name="Damste J.S.S."/>
        </authorList>
    </citation>
    <scope>NUCLEOTIDE SEQUENCE [LARGE SCALE GENOMIC DNA]</scope>
    <source>
        <strain evidence="10 11">M1P</strain>
    </source>
</reference>
<keyword evidence="6 7" id="KW-0998">Cell outer membrane</keyword>
<accession>A0A425XZ97</accession>
<evidence type="ECO:0000259" key="9">
    <source>
        <dbReference type="Pfam" id="PF07715"/>
    </source>
</evidence>
<feature type="signal peptide" evidence="8">
    <location>
        <begin position="1"/>
        <end position="31"/>
    </location>
</feature>
<dbReference type="Pfam" id="PF13715">
    <property type="entry name" value="CarbopepD_reg_2"/>
    <property type="match status" value="1"/>
</dbReference>
<dbReference type="Gene3D" id="2.40.170.20">
    <property type="entry name" value="TonB-dependent receptor, beta-barrel domain"/>
    <property type="match status" value="1"/>
</dbReference>
<evidence type="ECO:0000313" key="11">
    <source>
        <dbReference type="Proteomes" id="UP000285794"/>
    </source>
</evidence>
<dbReference type="EMBL" id="QQWG01000012">
    <property type="protein sequence ID" value="RRG20488.1"/>
    <property type="molecule type" value="Genomic_DNA"/>
</dbReference>
<dbReference type="InterPro" id="IPR039426">
    <property type="entry name" value="TonB-dep_rcpt-like"/>
</dbReference>
<evidence type="ECO:0000256" key="7">
    <source>
        <dbReference type="PROSITE-ProRule" id="PRU01360"/>
    </source>
</evidence>
<feature type="domain" description="TonB-dependent receptor plug" evidence="9">
    <location>
        <begin position="124"/>
        <end position="232"/>
    </location>
</feature>
<dbReference type="SUPFAM" id="SSF56935">
    <property type="entry name" value="Porins"/>
    <property type="match status" value="1"/>
</dbReference>
<dbReference type="Gene3D" id="2.170.130.10">
    <property type="entry name" value="TonB-dependent receptor, plug domain"/>
    <property type="match status" value="1"/>
</dbReference>
<keyword evidence="2 7" id="KW-0813">Transport</keyword>
<dbReference type="PROSITE" id="PS52016">
    <property type="entry name" value="TONB_DEPENDENT_REC_3"/>
    <property type="match status" value="1"/>
</dbReference>
<keyword evidence="3 7" id="KW-1134">Transmembrane beta strand</keyword>
<keyword evidence="5 7" id="KW-0472">Membrane</keyword>
<dbReference type="NCBIfam" id="TIGR04056">
    <property type="entry name" value="OMP_RagA_SusC"/>
    <property type="match status" value="1"/>
</dbReference>
<gene>
    <name evidence="10" type="ORF">DWB61_12135</name>
</gene>
<comment type="caution">
    <text evidence="10">The sequence shown here is derived from an EMBL/GenBank/DDBJ whole genome shotgun (WGS) entry which is preliminary data.</text>
</comment>
<evidence type="ECO:0000256" key="8">
    <source>
        <dbReference type="SAM" id="SignalP"/>
    </source>
</evidence>
<evidence type="ECO:0000256" key="1">
    <source>
        <dbReference type="ARBA" id="ARBA00004571"/>
    </source>
</evidence>
<comment type="similarity">
    <text evidence="7">Belongs to the TonB-dependent receptor family.</text>
</comment>
<evidence type="ECO:0000256" key="3">
    <source>
        <dbReference type="ARBA" id="ARBA00022452"/>
    </source>
</evidence>
<protein>
    <submittedName>
        <fullName evidence="10">TonB-dependent receptor</fullName>
    </submittedName>
</protein>
<dbReference type="InterPro" id="IPR023996">
    <property type="entry name" value="TonB-dep_OMP_SusC/RagA"/>
</dbReference>
<keyword evidence="10" id="KW-0675">Receptor</keyword>
<organism evidence="10 11">
    <name type="scientific">Ancylomarina euxinus</name>
    <dbReference type="NCBI Taxonomy" id="2283627"/>
    <lineage>
        <taxon>Bacteria</taxon>
        <taxon>Pseudomonadati</taxon>
        <taxon>Bacteroidota</taxon>
        <taxon>Bacteroidia</taxon>
        <taxon>Marinilabiliales</taxon>
        <taxon>Marinifilaceae</taxon>
        <taxon>Ancylomarina</taxon>
    </lineage>
</organism>
<comment type="subcellular location">
    <subcellularLocation>
        <location evidence="1 7">Cell outer membrane</location>
        <topology evidence="1 7">Multi-pass membrane protein</topology>
    </subcellularLocation>
</comment>
<dbReference type="FunFam" id="2.170.130.10:FF:000008">
    <property type="entry name" value="SusC/RagA family TonB-linked outer membrane protein"/>
    <property type="match status" value="1"/>
</dbReference>
<keyword evidence="11" id="KW-1185">Reference proteome</keyword>
<dbReference type="InterPro" id="IPR037066">
    <property type="entry name" value="Plug_dom_sf"/>
</dbReference>
<dbReference type="InterPro" id="IPR008969">
    <property type="entry name" value="CarboxyPept-like_regulatory"/>
</dbReference>
<sequence length="1049" mass="116121">MNFMKNINKLRKLTHGVLLLVFMFSSSLIFAQGKTISGVVNDASGISLPGVSILEKGTTNGTSTDIDGKFSLQVGVKAQLVVSFIGFKSQVISVGSQTNLIIALEEDTQQLDQVVVVGYGKKNIKDVTGAIVSVKSDELAKSPVANFDQALAGRMAGVQVMASDGTPGSGMQIVIRGGNSVTGDNSPLYVVDGIPMESFDPGTINTSDIESFDVLKDASATAIYGSRGANGVVIINTKGGKEGPTRINVRSSMGIQWVPNRVDVMGAYDFVKMQEEIATGQGGTYLETFNEHWVDPELYRNTKSTNWQDKIFREAIIHNHNVNMSGGNDKTKHYASIDFLNQEGTMIHTGYQKYNGSLKLNHKLTDKIKIGFNVNYSHIKQEGEQVSGNNRVSIIKDAISFRPVNPVNDDGMEGGIDPDDRNNLRFNPVKTLSNTDRVKELDVFRANLTGDFELAKGLSLRMNGGYVTDQRRESLFQGKDTYEGTYGIKGINGRLTDRRYYILSSSNVLNYKKTFSGGHKFDALLGHEMSSRTYDSFVSANTLMPIETLGVDGLELGTAPLLPTSYKGKSTMISYFSRLDYSFREKYLFGATMRADGSSRFLGNNKWGYFPSVSFAWRMIEESFIQDMNVFSNLKLRAGWGETGNNKVGDYSAFSQMGVGEYSGYEFGGVYQKGVEHQNVADKDLKWETTIQYNLGLDAAFFDNRLSLTLDVYKKNTKDLLIKADLSPSTGFRNAWRNIGEVENKGLEFGFNSRNVENDNFKWSTSFNISFNRNKCIALNDGQTDLPWNADYYFKYNEYEYLTRVGQSVGQIYGVISDGLYQVEDFNYVNGTGYVLKTGVPNNGNKQVIPGSVKHKDLNGDGTINEKDRTVIGNPLPKHFGGITNNFSYKGFDLSVFFQWSYGNDVLNANRIDFENPELRSNFNYYASVSDRYTPNNPTNDIHIIRGENNVLGGPAAGNMVSSSIVEDGSFIRLKTISLAYNFTKNLLKKTMFKKARVYVAGQNLLTFTNYSGFDPEVSVGKYGALTPGLDYSAYPMSSTVTFGVELGF</sequence>
<keyword evidence="8" id="KW-0732">Signal</keyword>
<keyword evidence="4 7" id="KW-0812">Transmembrane</keyword>
<proteinExistence type="inferred from homology"/>
<dbReference type="AlphaFoldDB" id="A0A425XZ97"/>
<evidence type="ECO:0000256" key="4">
    <source>
        <dbReference type="ARBA" id="ARBA00022692"/>
    </source>
</evidence>